<evidence type="ECO:0000256" key="1">
    <source>
        <dbReference type="ARBA" id="ARBA00009995"/>
    </source>
</evidence>
<evidence type="ECO:0000256" key="5">
    <source>
        <dbReference type="SAM" id="SignalP"/>
    </source>
</evidence>
<evidence type="ECO:0000256" key="3">
    <source>
        <dbReference type="ARBA" id="ARBA00022679"/>
    </source>
</evidence>
<feature type="chain" id="PRO_5042474050" evidence="5">
    <location>
        <begin position="21"/>
        <end position="412"/>
    </location>
</feature>
<dbReference type="Proteomes" id="UP000694925">
    <property type="component" value="Unplaced"/>
</dbReference>
<dbReference type="GO" id="GO:0008194">
    <property type="term" value="F:UDP-glycosyltransferase activity"/>
    <property type="evidence" value="ECO:0007669"/>
    <property type="project" value="InterPro"/>
</dbReference>
<keyword evidence="2" id="KW-0328">Glycosyltransferase</keyword>
<keyword evidence="4" id="KW-0812">Transmembrane</keyword>
<evidence type="ECO:0000313" key="6">
    <source>
        <dbReference type="Proteomes" id="UP000694925"/>
    </source>
</evidence>
<dbReference type="PANTHER" id="PTHR48043">
    <property type="entry name" value="EG:EG0003.4 PROTEIN-RELATED"/>
    <property type="match status" value="1"/>
</dbReference>
<keyword evidence="6" id="KW-1185">Reference proteome</keyword>
<keyword evidence="3" id="KW-0808">Transferase</keyword>
<protein>
    <submittedName>
        <fullName evidence="7">UDP-glucuronosyltransferase 2A1-like</fullName>
    </submittedName>
</protein>
<dbReference type="SUPFAM" id="SSF53756">
    <property type="entry name" value="UDP-Glycosyltransferase/glycogen phosphorylase"/>
    <property type="match status" value="1"/>
</dbReference>
<feature type="signal peptide" evidence="5">
    <location>
        <begin position="1"/>
        <end position="20"/>
    </location>
</feature>
<name>A0AAJ7N9F8_9HYME</name>
<feature type="transmembrane region" description="Helical" evidence="4">
    <location>
        <begin position="374"/>
        <end position="394"/>
    </location>
</feature>
<proteinExistence type="inferred from homology"/>
<keyword evidence="5" id="KW-0732">Signal</keyword>
<reference evidence="7" key="1">
    <citation type="submission" date="2025-08" db="UniProtKB">
        <authorList>
            <consortium name="RefSeq"/>
        </authorList>
    </citation>
    <scope>IDENTIFICATION</scope>
    <source>
        <tissue evidence="7">Whole body</tissue>
    </source>
</reference>
<dbReference type="Gene3D" id="3.40.50.2000">
    <property type="entry name" value="Glycogen Phosphorylase B"/>
    <property type="match status" value="1"/>
</dbReference>
<dbReference type="KEGG" id="ccal:108627535"/>
<dbReference type="InterPro" id="IPR002213">
    <property type="entry name" value="UDP_glucos_trans"/>
</dbReference>
<organism evidence="6 7">
    <name type="scientific">Ceratina calcarata</name>
    <dbReference type="NCBI Taxonomy" id="156304"/>
    <lineage>
        <taxon>Eukaryota</taxon>
        <taxon>Metazoa</taxon>
        <taxon>Ecdysozoa</taxon>
        <taxon>Arthropoda</taxon>
        <taxon>Hexapoda</taxon>
        <taxon>Insecta</taxon>
        <taxon>Pterygota</taxon>
        <taxon>Neoptera</taxon>
        <taxon>Endopterygota</taxon>
        <taxon>Hymenoptera</taxon>
        <taxon>Apocrita</taxon>
        <taxon>Aculeata</taxon>
        <taxon>Apoidea</taxon>
        <taxon>Anthophila</taxon>
        <taxon>Apidae</taxon>
        <taxon>Ceratina</taxon>
        <taxon>Zadontomerus</taxon>
    </lineage>
</organism>
<keyword evidence="4" id="KW-1133">Transmembrane helix</keyword>
<evidence type="ECO:0000256" key="2">
    <source>
        <dbReference type="ARBA" id="ARBA00022676"/>
    </source>
</evidence>
<dbReference type="PANTHER" id="PTHR48043:SF27">
    <property type="entry name" value="UDP-GLUCURONOSYLTRANSFERASE"/>
    <property type="match status" value="1"/>
</dbReference>
<evidence type="ECO:0000256" key="4">
    <source>
        <dbReference type="SAM" id="Phobius"/>
    </source>
</evidence>
<keyword evidence="4" id="KW-0472">Membrane</keyword>
<dbReference type="AlphaFoldDB" id="A0AAJ7N9F8"/>
<gene>
    <name evidence="7" type="primary">LOC108627535</name>
</gene>
<dbReference type="InterPro" id="IPR050271">
    <property type="entry name" value="UDP-glycosyltransferase"/>
</dbReference>
<sequence length="412" mass="46031">MNSVSRVVILLAVSWRLATGFNVLLATMGGTKSHTVPFVALGNSLKARGHNVTLLSAFPGPAANNGLREIVPPILEAYVGNYTAEWDLVGARFRNELPISPWDAMRYGWESCEALLRDETSVSSLRKPEGDPHARWDIVVVDGAFPECLLGILHGEHVPTIMLNTVALYSGSISRQGNPSPWSVTPYFGKPFTQDMNFFQSLLNVACLLTLRLMHWIMISGYLQPVLRQYLGSQLPDVRDLTTEIPLTLQNSHYTVADSVPYLANVVNVACLHCNPATQLNPDLETFLQREKLGYALVMDLAEMSIGNLREGILKVAAAHNNSYRMAAKKRSKLLRDLPISPRKLATWWVEHVAKYKGAEHLKNSARHMNVVRYYSIDVVAFYVITLISVMYGLKKLCWTTIPKSTVKRKIN</sequence>
<dbReference type="RefSeq" id="XP_017884309.1">
    <property type="nucleotide sequence ID" value="XM_018028820.2"/>
</dbReference>
<dbReference type="Pfam" id="PF00201">
    <property type="entry name" value="UDPGT"/>
    <property type="match status" value="2"/>
</dbReference>
<accession>A0AAJ7N9F8</accession>
<evidence type="ECO:0000313" key="7">
    <source>
        <dbReference type="RefSeq" id="XP_017884309.1"/>
    </source>
</evidence>
<dbReference type="GeneID" id="108627535"/>
<comment type="similarity">
    <text evidence="1">Belongs to the UDP-glycosyltransferase family.</text>
</comment>